<evidence type="ECO:0000256" key="2">
    <source>
        <dbReference type="ARBA" id="ARBA00022723"/>
    </source>
</evidence>
<keyword evidence="4" id="KW-0411">Iron-sulfur</keyword>
<dbReference type="GO" id="GO:0051537">
    <property type="term" value="F:2 iron, 2 sulfur cluster binding"/>
    <property type="evidence" value="ECO:0007669"/>
    <property type="project" value="UniProtKB-KW"/>
</dbReference>
<dbReference type="AlphaFoldDB" id="A0A0B5DYG5"/>
<organism evidence="6 7">
    <name type="scientific">Celeribacter indicus</name>
    <dbReference type="NCBI Taxonomy" id="1208324"/>
    <lineage>
        <taxon>Bacteria</taxon>
        <taxon>Pseudomonadati</taxon>
        <taxon>Pseudomonadota</taxon>
        <taxon>Alphaproteobacteria</taxon>
        <taxon>Rhodobacterales</taxon>
        <taxon>Roseobacteraceae</taxon>
        <taxon>Celeribacter</taxon>
    </lineage>
</organism>
<dbReference type="GO" id="GO:0051213">
    <property type="term" value="F:dioxygenase activity"/>
    <property type="evidence" value="ECO:0007669"/>
    <property type="project" value="UniProtKB-KW"/>
</dbReference>
<dbReference type="CDD" id="cd03528">
    <property type="entry name" value="Rieske_RO_ferredoxin"/>
    <property type="match status" value="1"/>
</dbReference>
<dbReference type="InterPro" id="IPR017941">
    <property type="entry name" value="Rieske_2Fe-2S"/>
</dbReference>
<reference evidence="6 7" key="1">
    <citation type="journal article" date="2014" name="Int. J. Syst. Evol. Microbiol.">
        <title>Celeribacter indicus sp. nov., a polycyclic aromatic hydrocarbon-degrading bacterium from deep-sea sediment and reclassification of Huaishuia halophila as Celeribacter halophilus comb. nov.</title>
        <authorList>
            <person name="Lai Q."/>
            <person name="Cao J."/>
            <person name="Yuan J."/>
            <person name="Li F."/>
            <person name="Shao Z."/>
        </authorList>
    </citation>
    <scope>NUCLEOTIDE SEQUENCE [LARGE SCALE GENOMIC DNA]</scope>
    <source>
        <strain evidence="6">P73</strain>
    </source>
</reference>
<dbReference type="PROSITE" id="PS51296">
    <property type="entry name" value="RIESKE"/>
    <property type="match status" value="1"/>
</dbReference>
<gene>
    <name evidence="6" type="ORF">P73_1051</name>
</gene>
<dbReference type="SUPFAM" id="SSF50022">
    <property type="entry name" value="ISP domain"/>
    <property type="match status" value="1"/>
</dbReference>
<dbReference type="KEGG" id="cid:P73_1051"/>
<dbReference type="OrthoDB" id="9794175at2"/>
<evidence type="ECO:0000313" key="7">
    <source>
        <dbReference type="Proteomes" id="UP000031521"/>
    </source>
</evidence>
<dbReference type="GO" id="GO:0046872">
    <property type="term" value="F:metal ion binding"/>
    <property type="evidence" value="ECO:0007669"/>
    <property type="project" value="UniProtKB-KW"/>
</dbReference>
<dbReference type="STRING" id="1208324.P73_1051"/>
<evidence type="ECO:0000256" key="4">
    <source>
        <dbReference type="ARBA" id="ARBA00023014"/>
    </source>
</evidence>
<feature type="domain" description="Rieske" evidence="5">
    <location>
        <begin position="12"/>
        <end position="107"/>
    </location>
</feature>
<evidence type="ECO:0000256" key="1">
    <source>
        <dbReference type="ARBA" id="ARBA00022714"/>
    </source>
</evidence>
<evidence type="ECO:0000256" key="3">
    <source>
        <dbReference type="ARBA" id="ARBA00023004"/>
    </source>
</evidence>
<dbReference type="HOGENOM" id="CLU_055690_5_2_5"/>
<keyword evidence="6" id="KW-0223">Dioxygenase</keyword>
<evidence type="ECO:0000259" key="5">
    <source>
        <dbReference type="PROSITE" id="PS51296"/>
    </source>
</evidence>
<dbReference type="InterPro" id="IPR036922">
    <property type="entry name" value="Rieske_2Fe-2S_sf"/>
</dbReference>
<dbReference type="Pfam" id="PF00355">
    <property type="entry name" value="Rieske"/>
    <property type="match status" value="1"/>
</dbReference>
<evidence type="ECO:0000313" key="6">
    <source>
        <dbReference type="EMBL" id="AJE45766.1"/>
    </source>
</evidence>
<dbReference type="RefSeq" id="WP_052453049.1">
    <property type="nucleotide sequence ID" value="NZ_CP004393.1"/>
</dbReference>
<protein>
    <submittedName>
        <fullName evidence="6">Aromatic-ring-hydroxylating dioxygenase, ferredoxin subunit</fullName>
    </submittedName>
</protein>
<sequence length="113" mass="12085">MIGVAVKGETLLRLCAADDVQEDLPLRVEVGDMSYAVFRLGDAFYVLADLCSHGPGYLSDGFVEGCEVECPFHQGRFDIRTGVATAAPCEHPVSAWAPVVIDGAIHIDPLNPV</sequence>
<keyword evidence="3" id="KW-0408">Iron</keyword>
<dbReference type="EMBL" id="CP004393">
    <property type="protein sequence ID" value="AJE45766.1"/>
    <property type="molecule type" value="Genomic_DNA"/>
</dbReference>
<accession>A0A0B5DYG5</accession>
<keyword evidence="6" id="KW-0560">Oxidoreductase</keyword>
<keyword evidence="1" id="KW-0001">2Fe-2S</keyword>
<proteinExistence type="predicted"/>
<keyword evidence="7" id="KW-1185">Reference proteome</keyword>
<dbReference type="Proteomes" id="UP000031521">
    <property type="component" value="Chromosome"/>
</dbReference>
<name>A0A0B5DYG5_9RHOB</name>
<keyword evidence="2" id="KW-0479">Metal-binding</keyword>
<dbReference type="Gene3D" id="2.102.10.10">
    <property type="entry name" value="Rieske [2Fe-2S] iron-sulphur domain"/>
    <property type="match status" value="1"/>
</dbReference>